<dbReference type="OrthoDB" id="206452at2759"/>
<dbReference type="InterPro" id="IPR012816">
    <property type="entry name" value="NADAR"/>
</dbReference>
<comment type="caution">
    <text evidence="7">The sequence shown here is derived from an EMBL/GenBank/DDBJ whole genome shotgun (WGS) entry which is preliminary data.</text>
</comment>
<keyword evidence="3" id="KW-0347">Helicase</keyword>
<dbReference type="GO" id="GO:0043139">
    <property type="term" value="F:5'-3' DNA helicase activity"/>
    <property type="evidence" value="ECO:0007669"/>
    <property type="project" value="TreeGrafter"/>
</dbReference>
<dbReference type="PANTHER" id="PTHR43788:SF8">
    <property type="entry name" value="DNA-BINDING PROTEIN SMUBP-2"/>
    <property type="match status" value="1"/>
</dbReference>
<dbReference type="AlphaFoldDB" id="A0A6V7XLP9"/>
<dbReference type="EMBL" id="CAJEWN010001816">
    <property type="protein sequence ID" value="CAD2200219.1"/>
    <property type="molecule type" value="Genomic_DNA"/>
</dbReference>
<dbReference type="InterPro" id="IPR001878">
    <property type="entry name" value="Znf_CCHC"/>
</dbReference>
<dbReference type="Pfam" id="PF13087">
    <property type="entry name" value="AAA_12"/>
    <property type="match status" value="1"/>
</dbReference>
<keyword evidence="2" id="KW-0378">Hydrolase</keyword>
<dbReference type="Pfam" id="PF00098">
    <property type="entry name" value="zf-CCHC"/>
    <property type="match status" value="1"/>
</dbReference>
<keyword evidence="5" id="KW-0479">Metal-binding</keyword>
<dbReference type="SUPFAM" id="SSF57756">
    <property type="entry name" value="Retrovirus zinc finger-like domains"/>
    <property type="match status" value="1"/>
</dbReference>
<dbReference type="InterPro" id="IPR037238">
    <property type="entry name" value="YbiA-like_sf"/>
</dbReference>
<accession>A0A6V7XLP9</accession>
<dbReference type="InterPro" id="IPR047187">
    <property type="entry name" value="SF1_C_Upf1"/>
</dbReference>
<reference evidence="7 8" key="1">
    <citation type="submission" date="2020-08" db="EMBL/GenBank/DDBJ databases">
        <authorList>
            <person name="Koutsovoulos G."/>
            <person name="Danchin GJ E."/>
        </authorList>
    </citation>
    <scope>NUCLEOTIDE SEQUENCE [LARGE SCALE GENOMIC DNA]</scope>
</reference>
<evidence type="ECO:0000313" key="8">
    <source>
        <dbReference type="Proteomes" id="UP000580250"/>
    </source>
</evidence>
<sequence length="1251" mass="142263">MKTIRSKDGQEILPFFTKRFVFSNHFDCIFVVDGVTFHSSEGYYMYYKALMSNNYEIAEQILNLKSAAMVKKLGSNLPGHNTKKWRRICILVMTIANWYKYNQNPELKRILLSTRGILLVEACRSDQYWACGLEIDSKDIIDKKKWRGLNVLGRILMTIRDRILQMNAERLNIASLEEFPPLGSSTKKVIWSNPSLPSSSSQSEKSAPMVDTLTENTKRMSIEHVEVDESVKSSGKSLRGNKNNFEKKVVEYIVVQVGENDVIGARLNQKSNVNWPCFVSVANKIAENSEGFSNKLQLGDRVFISDFQWRVGYEILARNEFEVSQNRKNWNVGRINPQAIIKEIEFIHHANRRDFPGVVISLKRGGKYNSLLCCLVISAGLQVCSKCYRRQLVDLDLDELEIGQLVTVSVAEIPEQCLVDEAYLLPPQSEFKMGSEEMIRDDLGVLGTVRSHSPWHYKREGKNVFYPLVPQMSIEEVELCESIISAAIAYSFEDERKKIIENRFEGAALYWDKQFYLKFSEIDSMKVKNLKSVWAVDDQVELKSSMQHPHFGLGVVKKIETENVRSFGNLKFNFSIVIRVLNVQERRNRDTEEEFLNAQDGGLLVVHPIIIKGSESRRTCFSANMPSRLSELDTKQGQLMKALLAREVEIVDLEDVSEPLNPHPLMRLLNERQKETVNSLLSGGCKLVYQQAPPGVGKTFCAAVVTAILLHSLTNAKIAIITSANLPLAKLAKELENVLSPEEMEESKAITFFSGFAKDRYKEMINELRRHMLITKLKLEEINEKLDNNAKQDVKEYCENFETRPRLTSEVKMGSMLSEIVNLKIVFSTAAMAENMVYSSLLDTTVLIVDEATQTSFAEITNLVARLPNLEKILITGDKFQIGTHLQDLPKSLHDGFGLDSIVPQLLISPSVHQTRLSVCYRMHPLLVLCVSYAAYEIHNEPLEPGRSADERALLTNSRFPLPIQSCPIVLLNVVGSCRQDVVSHSLTNDLQTTSVVTLISSLYEYISPEVNVVVICLYLFQKECLQIEFEKLGYNVLTVSVDGYQSMEADLIVLVTTRSHSNDSNSTDSSEFFSDENRSTVALSRSKHGLFLVGDIELLKTGRVWSRFIEKATEFTSVVGTNYLNILQSDRVKRDRFGQILFVEGQNVCQNVENFNFQDRSNDSWRNYGQGTSSGNRYQEEWFVNKNKNFENTNTNNLNLRKRPFASNNWKMFTGKTFVRSESKSCYNCGQYGHISKDCNSWRGGRGKPF</sequence>
<dbReference type="Pfam" id="PF08719">
    <property type="entry name" value="NADAR"/>
    <property type="match status" value="1"/>
</dbReference>
<dbReference type="Proteomes" id="UP000580250">
    <property type="component" value="Unassembled WGS sequence"/>
</dbReference>
<dbReference type="GO" id="GO:0016787">
    <property type="term" value="F:hydrolase activity"/>
    <property type="evidence" value="ECO:0007669"/>
    <property type="project" value="UniProtKB-KW"/>
</dbReference>
<dbReference type="SUPFAM" id="SSF143990">
    <property type="entry name" value="YbiA-like"/>
    <property type="match status" value="1"/>
</dbReference>
<dbReference type="InterPro" id="IPR050534">
    <property type="entry name" value="Coronavir_polyprotein_1ab"/>
</dbReference>
<dbReference type="NCBIfam" id="TIGR02464">
    <property type="entry name" value="ribofla_fusion"/>
    <property type="match status" value="1"/>
</dbReference>
<dbReference type="Gene3D" id="1.10.357.40">
    <property type="entry name" value="YbiA-like"/>
    <property type="match status" value="1"/>
</dbReference>
<dbReference type="InterPro" id="IPR041679">
    <property type="entry name" value="DNA2/NAM7-like_C"/>
</dbReference>
<keyword evidence="1" id="KW-0547">Nucleotide-binding</keyword>
<dbReference type="Gene3D" id="3.40.50.300">
    <property type="entry name" value="P-loop containing nucleotide triphosphate hydrolases"/>
    <property type="match status" value="2"/>
</dbReference>
<dbReference type="GO" id="GO:0019899">
    <property type="term" value="F:enzyme binding"/>
    <property type="evidence" value="ECO:0007669"/>
    <property type="project" value="UniProtKB-ARBA"/>
</dbReference>
<gene>
    <name evidence="7" type="ORF">MENT_LOCUS53669</name>
</gene>
<dbReference type="GO" id="GO:0005524">
    <property type="term" value="F:ATP binding"/>
    <property type="evidence" value="ECO:0007669"/>
    <property type="project" value="UniProtKB-KW"/>
</dbReference>
<dbReference type="SUPFAM" id="SSF52540">
    <property type="entry name" value="P-loop containing nucleoside triphosphate hydrolases"/>
    <property type="match status" value="1"/>
</dbReference>
<name>A0A6V7XLP9_MELEN</name>
<evidence type="ECO:0000256" key="1">
    <source>
        <dbReference type="ARBA" id="ARBA00022741"/>
    </source>
</evidence>
<dbReference type="Gene3D" id="4.10.60.10">
    <property type="entry name" value="Zinc finger, CCHC-type"/>
    <property type="match status" value="1"/>
</dbReference>
<dbReference type="GO" id="GO:0003676">
    <property type="term" value="F:nucleic acid binding"/>
    <property type="evidence" value="ECO:0007669"/>
    <property type="project" value="InterPro"/>
</dbReference>
<dbReference type="PANTHER" id="PTHR43788">
    <property type="entry name" value="DNA2/NAM7 HELICASE FAMILY MEMBER"/>
    <property type="match status" value="1"/>
</dbReference>
<keyword evidence="5" id="KW-0862">Zinc</keyword>
<protein>
    <recommendedName>
        <fullName evidence="6">CCHC-type domain-containing protein</fullName>
    </recommendedName>
</protein>
<dbReference type="CDD" id="cd18808">
    <property type="entry name" value="SF1_C_Upf1"/>
    <property type="match status" value="1"/>
</dbReference>
<dbReference type="PROSITE" id="PS50158">
    <property type="entry name" value="ZF_CCHC"/>
    <property type="match status" value="1"/>
</dbReference>
<evidence type="ECO:0000256" key="5">
    <source>
        <dbReference type="PROSITE-ProRule" id="PRU00047"/>
    </source>
</evidence>
<evidence type="ECO:0000256" key="4">
    <source>
        <dbReference type="ARBA" id="ARBA00022840"/>
    </source>
</evidence>
<evidence type="ECO:0000259" key="6">
    <source>
        <dbReference type="PROSITE" id="PS50158"/>
    </source>
</evidence>
<dbReference type="CDD" id="cd15457">
    <property type="entry name" value="NADAR"/>
    <property type="match status" value="1"/>
</dbReference>
<dbReference type="GO" id="GO:0008270">
    <property type="term" value="F:zinc ion binding"/>
    <property type="evidence" value="ECO:0007669"/>
    <property type="project" value="UniProtKB-KW"/>
</dbReference>
<dbReference type="InterPro" id="IPR036875">
    <property type="entry name" value="Znf_CCHC_sf"/>
</dbReference>
<keyword evidence="4" id="KW-0067">ATP-binding</keyword>
<dbReference type="SMART" id="SM00343">
    <property type="entry name" value="ZnF_C2HC"/>
    <property type="match status" value="1"/>
</dbReference>
<feature type="domain" description="CCHC-type" evidence="6">
    <location>
        <begin position="1227"/>
        <end position="1240"/>
    </location>
</feature>
<evidence type="ECO:0000313" key="7">
    <source>
        <dbReference type="EMBL" id="CAD2200219.1"/>
    </source>
</evidence>
<dbReference type="InterPro" id="IPR027417">
    <property type="entry name" value="P-loop_NTPase"/>
</dbReference>
<proteinExistence type="predicted"/>
<dbReference type="Pfam" id="PF13245">
    <property type="entry name" value="AAA_19"/>
    <property type="match status" value="1"/>
</dbReference>
<organism evidence="7 8">
    <name type="scientific">Meloidogyne enterolobii</name>
    <name type="common">Root-knot nematode worm</name>
    <name type="synonym">Meloidogyne mayaguensis</name>
    <dbReference type="NCBI Taxonomy" id="390850"/>
    <lineage>
        <taxon>Eukaryota</taxon>
        <taxon>Metazoa</taxon>
        <taxon>Ecdysozoa</taxon>
        <taxon>Nematoda</taxon>
        <taxon>Chromadorea</taxon>
        <taxon>Rhabditida</taxon>
        <taxon>Tylenchina</taxon>
        <taxon>Tylenchomorpha</taxon>
        <taxon>Tylenchoidea</taxon>
        <taxon>Meloidogynidae</taxon>
        <taxon>Meloidogyninae</taxon>
        <taxon>Meloidogyne</taxon>
    </lineage>
</organism>
<evidence type="ECO:0000256" key="2">
    <source>
        <dbReference type="ARBA" id="ARBA00022801"/>
    </source>
</evidence>
<keyword evidence="5" id="KW-0863">Zinc-finger</keyword>
<evidence type="ECO:0000256" key="3">
    <source>
        <dbReference type="ARBA" id="ARBA00022806"/>
    </source>
</evidence>